<protein>
    <recommendedName>
        <fullName evidence="4">NADH dehydrogenase subunit 7</fullName>
    </recommendedName>
</protein>
<dbReference type="SUPFAM" id="SSF56762">
    <property type="entry name" value="HydB/Nqo4-like"/>
    <property type="match status" value="1"/>
</dbReference>
<evidence type="ECO:0008006" key="4">
    <source>
        <dbReference type="Google" id="ProtNLM"/>
    </source>
</evidence>
<evidence type="ECO:0000256" key="1">
    <source>
        <dbReference type="ARBA" id="ARBA00005769"/>
    </source>
</evidence>
<reference evidence="2 3" key="1">
    <citation type="submission" date="2024-11" db="EMBL/GenBank/DDBJ databases">
        <title>A near-complete genome assembly of Cinchona calisaya.</title>
        <authorList>
            <person name="Lian D.C."/>
            <person name="Zhao X.W."/>
            <person name="Wei L."/>
        </authorList>
    </citation>
    <scope>NUCLEOTIDE SEQUENCE [LARGE SCALE GENOMIC DNA]</scope>
    <source>
        <tissue evidence="2">Nenye</tissue>
    </source>
</reference>
<dbReference type="Proteomes" id="UP001630127">
    <property type="component" value="Unassembled WGS sequence"/>
</dbReference>
<dbReference type="Gene3D" id="1.10.645.10">
    <property type="entry name" value="Cytochrome-c3 Hydrogenase, chain B"/>
    <property type="match status" value="1"/>
</dbReference>
<name>A0ABD2YK89_9GENT</name>
<proteinExistence type="inferred from homology"/>
<evidence type="ECO:0000313" key="2">
    <source>
        <dbReference type="EMBL" id="KAL3507116.1"/>
    </source>
</evidence>
<dbReference type="InterPro" id="IPR029014">
    <property type="entry name" value="NiFe-Hase_large"/>
</dbReference>
<comment type="caution">
    <text evidence="2">The sequence shown here is derived from an EMBL/GenBank/DDBJ whole genome shotgun (WGS) entry which is preliminary data.</text>
</comment>
<organism evidence="2 3">
    <name type="scientific">Cinchona calisaya</name>
    <dbReference type="NCBI Taxonomy" id="153742"/>
    <lineage>
        <taxon>Eukaryota</taxon>
        <taxon>Viridiplantae</taxon>
        <taxon>Streptophyta</taxon>
        <taxon>Embryophyta</taxon>
        <taxon>Tracheophyta</taxon>
        <taxon>Spermatophyta</taxon>
        <taxon>Magnoliopsida</taxon>
        <taxon>eudicotyledons</taxon>
        <taxon>Gunneridae</taxon>
        <taxon>Pentapetalae</taxon>
        <taxon>asterids</taxon>
        <taxon>lamiids</taxon>
        <taxon>Gentianales</taxon>
        <taxon>Rubiaceae</taxon>
        <taxon>Cinchonoideae</taxon>
        <taxon>Cinchoneae</taxon>
        <taxon>Cinchona</taxon>
    </lineage>
</organism>
<keyword evidence="3" id="KW-1185">Reference proteome</keyword>
<accession>A0ABD2YK89</accession>
<dbReference type="EMBL" id="JBJUIK010000013">
    <property type="protein sequence ID" value="KAL3507116.1"/>
    <property type="molecule type" value="Genomic_DNA"/>
</dbReference>
<sequence>MWRGFISLDQFSSSREGDRGDPDFRSSLYGESSVVEWSAVNRLCRSPRISVRSRNGAVESDGCEKMNASVFNAMESAANSILLGFVDLRLAFVWIVTATRKDLMIVSMGPHHPSMHGVLQLIVTLDGGVIVDVASAF</sequence>
<evidence type="ECO:0000313" key="3">
    <source>
        <dbReference type="Proteomes" id="UP001630127"/>
    </source>
</evidence>
<comment type="similarity">
    <text evidence="1">Belongs to the complex I 49 kDa subunit family.</text>
</comment>
<gene>
    <name evidence="2" type="ORF">ACH5RR_032498</name>
</gene>
<dbReference type="AlphaFoldDB" id="A0ABD2YK89"/>